<evidence type="ECO:0000313" key="2">
    <source>
        <dbReference type="Proteomes" id="UP000191554"/>
    </source>
</evidence>
<dbReference type="AlphaFoldDB" id="A0A1V4SIZ5"/>
<gene>
    <name evidence="1" type="ORF">CLHUN_29710</name>
</gene>
<reference evidence="1 2" key="1">
    <citation type="submission" date="2017-03" db="EMBL/GenBank/DDBJ databases">
        <title>Genome sequence of Clostridium hungatei DSM 14427.</title>
        <authorList>
            <person name="Poehlein A."/>
            <person name="Daniel R."/>
        </authorList>
    </citation>
    <scope>NUCLEOTIDE SEQUENCE [LARGE SCALE GENOMIC DNA]</scope>
    <source>
        <strain evidence="1 2">DSM 14427</strain>
    </source>
</reference>
<keyword evidence="2" id="KW-1185">Reference proteome</keyword>
<dbReference type="Proteomes" id="UP000191554">
    <property type="component" value="Unassembled WGS sequence"/>
</dbReference>
<dbReference type="EMBL" id="MZGX01000020">
    <property type="protein sequence ID" value="OPX43221.1"/>
    <property type="molecule type" value="Genomic_DNA"/>
</dbReference>
<sequence>MHRLSILRKEIASIHNSMLFKGRNKARDINALAVFIFK</sequence>
<comment type="caution">
    <text evidence="1">The sequence shown here is derived from an EMBL/GenBank/DDBJ whole genome shotgun (WGS) entry which is preliminary data.</text>
</comment>
<organism evidence="1 2">
    <name type="scientific">Ruminiclostridium hungatei</name>
    <name type="common">Clostridium hungatei</name>
    <dbReference type="NCBI Taxonomy" id="48256"/>
    <lineage>
        <taxon>Bacteria</taxon>
        <taxon>Bacillati</taxon>
        <taxon>Bacillota</taxon>
        <taxon>Clostridia</taxon>
        <taxon>Eubacteriales</taxon>
        <taxon>Oscillospiraceae</taxon>
        <taxon>Ruminiclostridium</taxon>
    </lineage>
</organism>
<accession>A0A1V4SIZ5</accession>
<protein>
    <submittedName>
        <fullName evidence="1">Uncharacterized protein</fullName>
    </submittedName>
</protein>
<proteinExistence type="predicted"/>
<evidence type="ECO:0000313" key="1">
    <source>
        <dbReference type="EMBL" id="OPX43221.1"/>
    </source>
</evidence>
<name>A0A1V4SIZ5_RUMHU</name>